<dbReference type="InterPro" id="IPR010499">
    <property type="entry name" value="AraC_E-bd"/>
</dbReference>
<feature type="domain" description="HTH araC/xylS-type" evidence="4">
    <location>
        <begin position="26"/>
        <end position="124"/>
    </location>
</feature>
<dbReference type="PANTHER" id="PTHR40055">
    <property type="entry name" value="TRANSCRIPTIONAL REGULATOR YGIV-RELATED"/>
    <property type="match status" value="1"/>
</dbReference>
<dbReference type="InterPro" id="IPR009057">
    <property type="entry name" value="Homeodomain-like_sf"/>
</dbReference>
<keyword evidence="6" id="KW-1185">Reference proteome</keyword>
<dbReference type="Pfam" id="PF12833">
    <property type="entry name" value="HTH_18"/>
    <property type="match status" value="1"/>
</dbReference>
<organism evidence="5 6">
    <name type="scientific">Denitrobaculum tricleocarpae</name>
    <dbReference type="NCBI Taxonomy" id="2591009"/>
    <lineage>
        <taxon>Bacteria</taxon>
        <taxon>Pseudomonadati</taxon>
        <taxon>Pseudomonadota</taxon>
        <taxon>Alphaproteobacteria</taxon>
        <taxon>Rhodospirillales</taxon>
        <taxon>Rhodospirillaceae</taxon>
        <taxon>Denitrobaculum</taxon>
    </lineage>
</organism>
<protein>
    <submittedName>
        <fullName evidence="5">AraC family transcriptional regulator</fullName>
    </submittedName>
</protein>
<dbReference type="GO" id="GO:0043565">
    <property type="term" value="F:sequence-specific DNA binding"/>
    <property type="evidence" value="ECO:0007669"/>
    <property type="project" value="InterPro"/>
</dbReference>
<dbReference type="Gene3D" id="1.10.10.60">
    <property type="entry name" value="Homeodomain-like"/>
    <property type="match status" value="1"/>
</dbReference>
<evidence type="ECO:0000313" key="6">
    <source>
        <dbReference type="Proteomes" id="UP000315252"/>
    </source>
</evidence>
<dbReference type="InterPro" id="IPR011256">
    <property type="entry name" value="Reg_factor_effector_dom_sf"/>
</dbReference>
<comment type="caution">
    <text evidence="5">The sequence shown here is derived from an EMBL/GenBank/DDBJ whole genome shotgun (WGS) entry which is preliminary data.</text>
</comment>
<keyword evidence="3" id="KW-0804">Transcription</keyword>
<dbReference type="PROSITE" id="PS00041">
    <property type="entry name" value="HTH_ARAC_FAMILY_1"/>
    <property type="match status" value="1"/>
</dbReference>
<name>A0A545T277_9PROT</name>
<dbReference type="PANTHER" id="PTHR40055:SF1">
    <property type="entry name" value="TRANSCRIPTIONAL REGULATOR YGIV-RELATED"/>
    <property type="match status" value="1"/>
</dbReference>
<dbReference type="Proteomes" id="UP000315252">
    <property type="component" value="Unassembled WGS sequence"/>
</dbReference>
<evidence type="ECO:0000313" key="5">
    <source>
        <dbReference type="EMBL" id="TQV71295.1"/>
    </source>
</evidence>
<dbReference type="InterPro" id="IPR020449">
    <property type="entry name" value="Tscrpt_reg_AraC-type_HTH"/>
</dbReference>
<dbReference type="Gene3D" id="3.20.80.10">
    <property type="entry name" value="Regulatory factor, effector binding domain"/>
    <property type="match status" value="1"/>
</dbReference>
<accession>A0A545T277</accession>
<dbReference type="Pfam" id="PF06445">
    <property type="entry name" value="GyrI-like"/>
    <property type="match status" value="1"/>
</dbReference>
<keyword evidence="2" id="KW-0238">DNA-binding</keyword>
<dbReference type="EMBL" id="VHSH01000014">
    <property type="protein sequence ID" value="TQV71295.1"/>
    <property type="molecule type" value="Genomic_DNA"/>
</dbReference>
<evidence type="ECO:0000256" key="1">
    <source>
        <dbReference type="ARBA" id="ARBA00023015"/>
    </source>
</evidence>
<evidence type="ECO:0000256" key="3">
    <source>
        <dbReference type="ARBA" id="ARBA00023163"/>
    </source>
</evidence>
<dbReference type="PROSITE" id="PS01124">
    <property type="entry name" value="HTH_ARAC_FAMILY_2"/>
    <property type="match status" value="1"/>
</dbReference>
<reference evidence="5 6" key="1">
    <citation type="submission" date="2019-06" db="EMBL/GenBank/DDBJ databases">
        <title>Whole genome sequence for Rhodospirillaceae sp. R148.</title>
        <authorList>
            <person name="Wang G."/>
        </authorList>
    </citation>
    <scope>NUCLEOTIDE SEQUENCE [LARGE SCALE GENOMIC DNA]</scope>
    <source>
        <strain evidence="5 6">R148</strain>
    </source>
</reference>
<dbReference type="InterPro" id="IPR018060">
    <property type="entry name" value="HTH_AraC"/>
</dbReference>
<dbReference type="SMART" id="SM00871">
    <property type="entry name" value="AraC_E_bind"/>
    <property type="match status" value="1"/>
</dbReference>
<dbReference type="PRINTS" id="PR00032">
    <property type="entry name" value="HTHARAC"/>
</dbReference>
<proteinExistence type="predicted"/>
<dbReference type="InterPro" id="IPR029442">
    <property type="entry name" value="GyrI-like"/>
</dbReference>
<evidence type="ECO:0000259" key="4">
    <source>
        <dbReference type="PROSITE" id="PS01124"/>
    </source>
</evidence>
<gene>
    <name evidence="5" type="ORF">FKG95_27050</name>
</gene>
<sequence>MSLPHVERLKTGDPVASRGNYEERLDRVIAYIYDHLDEEIDLQKLADVACMSPYHWHRVYHAVKGETVTATVKRLRLHRSVGYLVYSDMPIEEIAQRSGYPNLQSFTRIFKAVYGMPPAQYRKNGSHARFTNATPERTDAMYDIELKTVPDMRAATIKHTGSYMEVGKAFESVFSWLVSNDLMNDTQRMVGIYYDDPSAVPEAELRSRAGAVLASKPELPAPLEYTDIKGGEYAVLRHKGPYAGISAAYNWFYGTWLTQSGREAADIPGFEDYLNSPQDTAPTDLLTDIYMPLK</sequence>
<dbReference type="AlphaFoldDB" id="A0A545T277"/>
<dbReference type="GO" id="GO:0003700">
    <property type="term" value="F:DNA-binding transcription factor activity"/>
    <property type="evidence" value="ECO:0007669"/>
    <property type="project" value="InterPro"/>
</dbReference>
<dbReference type="SMART" id="SM00342">
    <property type="entry name" value="HTH_ARAC"/>
    <property type="match status" value="1"/>
</dbReference>
<dbReference type="SUPFAM" id="SSF55136">
    <property type="entry name" value="Probable bacterial effector-binding domain"/>
    <property type="match status" value="1"/>
</dbReference>
<dbReference type="SUPFAM" id="SSF46689">
    <property type="entry name" value="Homeodomain-like"/>
    <property type="match status" value="2"/>
</dbReference>
<dbReference type="InterPro" id="IPR050908">
    <property type="entry name" value="SmbC-like"/>
</dbReference>
<dbReference type="OrthoDB" id="5295469at2"/>
<dbReference type="InterPro" id="IPR018062">
    <property type="entry name" value="HTH_AraC-typ_CS"/>
</dbReference>
<keyword evidence="1" id="KW-0805">Transcription regulation</keyword>
<evidence type="ECO:0000256" key="2">
    <source>
        <dbReference type="ARBA" id="ARBA00023125"/>
    </source>
</evidence>